<dbReference type="PROSITE" id="PS50097">
    <property type="entry name" value="BTB"/>
    <property type="match status" value="1"/>
</dbReference>
<gene>
    <name evidence="2" type="ORF">BV898_05734</name>
</gene>
<comment type="caution">
    <text evidence="2">The sequence shown here is derived from an EMBL/GenBank/DDBJ whole genome shotgun (WGS) entry which is preliminary data.</text>
</comment>
<organism evidence="2 3">
    <name type="scientific">Hypsibius exemplaris</name>
    <name type="common">Freshwater tardigrade</name>
    <dbReference type="NCBI Taxonomy" id="2072580"/>
    <lineage>
        <taxon>Eukaryota</taxon>
        <taxon>Metazoa</taxon>
        <taxon>Ecdysozoa</taxon>
        <taxon>Tardigrada</taxon>
        <taxon>Eutardigrada</taxon>
        <taxon>Parachela</taxon>
        <taxon>Hypsibioidea</taxon>
        <taxon>Hypsibiidae</taxon>
        <taxon>Hypsibius</taxon>
    </lineage>
</organism>
<dbReference type="SUPFAM" id="SSF54695">
    <property type="entry name" value="POZ domain"/>
    <property type="match status" value="1"/>
</dbReference>
<protein>
    <recommendedName>
        <fullName evidence="1">BTB domain-containing protein</fullName>
    </recommendedName>
</protein>
<name>A0A1W0WYA0_HYPEX</name>
<dbReference type="OrthoDB" id="10249567at2759"/>
<evidence type="ECO:0000313" key="3">
    <source>
        <dbReference type="Proteomes" id="UP000192578"/>
    </source>
</evidence>
<evidence type="ECO:0000313" key="2">
    <source>
        <dbReference type="EMBL" id="OQV20176.1"/>
    </source>
</evidence>
<sequence length="424" mass="48859">MASEEGKIRKAAASFAYFPDYTEEELRPYRQLIHANHNIWFGHQGAELVSMTIFQDEGYNTRIIPDRPYRGHGPICLDGGSPLVCRSTWYVELDVVGSLDVQCAGCQVEDDIEQMPRFHLRCSLAHIDTHIRVKKFKISTLDGQWRMEFDGEDMKLVSTGPEMLDSYYTMNTSSIGQSSALICLPHEAWAAHPIFCGETGLRLDIWVVPALKEADIMRIALREQQKFLDPQSYMGMHILTERYRQMVRDPEAGNFTLNLDNGVKLRCEKKILVVSSDYFDALMKHNRDAPSNEARINRFSVDAVAEFLVFAYTGEAPHVGKYAEEIVELADMYQVRGLKEKAERCLIRRLNRSNCIKMLNLAFTYNCRRLSGPAFIMFKAFAYELSQEDGFWEFSRNFIQELGMLQFFWFEPNFGNVQTVNRHA</sequence>
<dbReference type="PANTHER" id="PTHR24413">
    <property type="entry name" value="SPECKLE-TYPE POZ PROTEIN"/>
    <property type="match status" value="1"/>
</dbReference>
<feature type="domain" description="BTB" evidence="1">
    <location>
        <begin position="253"/>
        <end position="315"/>
    </location>
</feature>
<evidence type="ECO:0000259" key="1">
    <source>
        <dbReference type="PROSITE" id="PS50097"/>
    </source>
</evidence>
<dbReference type="Pfam" id="PF00651">
    <property type="entry name" value="BTB"/>
    <property type="match status" value="1"/>
</dbReference>
<dbReference type="InterPro" id="IPR000210">
    <property type="entry name" value="BTB/POZ_dom"/>
</dbReference>
<accession>A0A1W0WYA0</accession>
<dbReference type="InterPro" id="IPR011333">
    <property type="entry name" value="SKP1/BTB/POZ_sf"/>
</dbReference>
<proteinExistence type="predicted"/>
<dbReference type="AlphaFoldDB" id="A0A1W0WYA0"/>
<reference evidence="3" key="1">
    <citation type="submission" date="2017-01" db="EMBL/GenBank/DDBJ databases">
        <title>Comparative genomics of anhydrobiosis in the tardigrade Hypsibius dujardini.</title>
        <authorList>
            <person name="Yoshida Y."/>
            <person name="Koutsovoulos G."/>
            <person name="Laetsch D."/>
            <person name="Stevens L."/>
            <person name="Kumar S."/>
            <person name="Horikawa D."/>
            <person name="Ishino K."/>
            <person name="Komine S."/>
            <person name="Tomita M."/>
            <person name="Blaxter M."/>
            <person name="Arakawa K."/>
        </authorList>
    </citation>
    <scope>NUCLEOTIDE SEQUENCE [LARGE SCALE GENOMIC DNA]</scope>
    <source>
        <strain evidence="3">Z151</strain>
    </source>
</reference>
<dbReference type="CDD" id="cd14733">
    <property type="entry name" value="BACK"/>
    <property type="match status" value="1"/>
</dbReference>
<dbReference type="EMBL" id="MTYJ01000032">
    <property type="protein sequence ID" value="OQV20176.1"/>
    <property type="molecule type" value="Genomic_DNA"/>
</dbReference>
<dbReference type="SMART" id="SM00225">
    <property type="entry name" value="BTB"/>
    <property type="match status" value="1"/>
</dbReference>
<dbReference type="Proteomes" id="UP000192578">
    <property type="component" value="Unassembled WGS sequence"/>
</dbReference>
<keyword evidence="3" id="KW-1185">Reference proteome</keyword>
<dbReference type="Gene3D" id="3.30.710.10">
    <property type="entry name" value="Potassium Channel Kv1.1, Chain A"/>
    <property type="match status" value="1"/>
</dbReference>